<evidence type="ECO:0000256" key="1">
    <source>
        <dbReference type="ARBA" id="ARBA00004236"/>
    </source>
</evidence>
<dbReference type="EMBL" id="JAELVF020000001">
    <property type="protein sequence ID" value="MBU7596083.1"/>
    <property type="molecule type" value="Genomic_DNA"/>
</dbReference>
<dbReference type="Proteomes" id="UP000694501">
    <property type="component" value="Unassembled WGS sequence"/>
</dbReference>
<organism evidence="9 10">
    <name type="scientific">Streptomyces tardus</name>
    <dbReference type="NCBI Taxonomy" id="2780544"/>
    <lineage>
        <taxon>Bacteria</taxon>
        <taxon>Bacillati</taxon>
        <taxon>Actinomycetota</taxon>
        <taxon>Actinomycetes</taxon>
        <taxon>Kitasatosporales</taxon>
        <taxon>Streptomycetaceae</taxon>
        <taxon>Streptomyces</taxon>
    </lineage>
</organism>
<evidence type="ECO:0000256" key="5">
    <source>
        <dbReference type="ARBA" id="ARBA00022989"/>
    </source>
</evidence>
<accession>A0A949JBP6</accession>
<dbReference type="Pfam" id="PF11203">
    <property type="entry name" value="EccE"/>
    <property type="match status" value="1"/>
</dbReference>
<comment type="similarity">
    <text evidence="2">Belongs to the EccE family.</text>
</comment>
<comment type="subcellular location">
    <subcellularLocation>
        <location evidence="1">Cell membrane</location>
    </subcellularLocation>
</comment>
<dbReference type="GO" id="GO:0005886">
    <property type="term" value="C:plasma membrane"/>
    <property type="evidence" value="ECO:0007669"/>
    <property type="project" value="UniProtKB-SubCell"/>
</dbReference>
<evidence type="ECO:0000256" key="6">
    <source>
        <dbReference type="ARBA" id="ARBA00023136"/>
    </source>
</evidence>
<comment type="caution">
    <text evidence="9">The sequence shown here is derived from an EMBL/GenBank/DDBJ whole genome shotgun (WGS) entry which is preliminary data.</text>
</comment>
<keyword evidence="5" id="KW-1133">Transmembrane helix</keyword>
<feature type="region of interest" description="Disordered" evidence="7">
    <location>
        <begin position="1"/>
        <end position="42"/>
    </location>
</feature>
<sequence length="440" mass="47285">MSTATRSRRRSRARQAPPAHGGGPHPPAQSAPQPTGPVTPRLRAQTGSLGVVRVQQIVLIQVAVALVLVGLAVHLIVAALMTILGAGLLIAALGRWRQIPLPDWFATVRAMKRRRQAVTSVPPGVESAFAPIVECDPSLRTYEYMDREGRPVGFVGDGTFLTALVQVEAEDEPLRPPRGSRTVPLDLLHSALEIEDIRLESAQFVQYTQPAPAPHLPERAVAAISYAPIQAQTQTPAVQMTWIALKLDPELCPEAVEARGGDLGGAQRSLLRAADQLVSRLSGHGLDARVLEERDLVNALGIAVCASPRANVAAGRDNQTRRRTEEAARAWRCDDRWHTTYWVRGWPQLGVGAAPLAGVAQLLSGSRAMASVFSLTATRGTHNAHAFAGHVRLASRSENELEAAQQELEGRARSAKAGLVRLDREQLPGLLATLPLGGTR</sequence>
<evidence type="ECO:0000259" key="8">
    <source>
        <dbReference type="Pfam" id="PF11203"/>
    </source>
</evidence>
<feature type="domain" description="Type VII secretion system protein EccE" evidence="8">
    <location>
        <begin position="236"/>
        <end position="343"/>
    </location>
</feature>
<keyword evidence="6" id="KW-0472">Membrane</keyword>
<name>A0A949JBP6_9ACTN</name>
<keyword evidence="4" id="KW-0812">Transmembrane</keyword>
<keyword evidence="10" id="KW-1185">Reference proteome</keyword>
<evidence type="ECO:0000313" key="10">
    <source>
        <dbReference type="Proteomes" id="UP000694501"/>
    </source>
</evidence>
<evidence type="ECO:0000256" key="2">
    <source>
        <dbReference type="ARBA" id="ARBA00007759"/>
    </source>
</evidence>
<gene>
    <name evidence="9" type="primary">eccE</name>
    <name evidence="9" type="ORF">JGS22_000150</name>
</gene>
<feature type="compositionally biased region" description="Pro residues" evidence="7">
    <location>
        <begin position="24"/>
        <end position="37"/>
    </location>
</feature>
<dbReference type="NCBIfam" id="TIGR03923">
    <property type="entry name" value="T7SS_EccE"/>
    <property type="match status" value="1"/>
</dbReference>
<evidence type="ECO:0000313" key="9">
    <source>
        <dbReference type="EMBL" id="MBU7596083.1"/>
    </source>
</evidence>
<dbReference type="AlphaFoldDB" id="A0A949JBP6"/>
<evidence type="ECO:0000256" key="4">
    <source>
        <dbReference type="ARBA" id="ARBA00022692"/>
    </source>
</evidence>
<dbReference type="InterPro" id="IPR021368">
    <property type="entry name" value="T7SS_EccE"/>
</dbReference>
<reference evidence="9" key="1">
    <citation type="submission" date="2021-06" db="EMBL/GenBank/DDBJ databases">
        <title>Sequencing of actinobacteria type strains.</title>
        <authorList>
            <person name="Nguyen G.-S."/>
            <person name="Wentzel A."/>
        </authorList>
    </citation>
    <scope>NUCLEOTIDE SEQUENCE</scope>
    <source>
        <strain evidence="9">P38-E01</strain>
    </source>
</reference>
<protein>
    <submittedName>
        <fullName evidence="9">Type VII secretion protein EccE</fullName>
    </submittedName>
</protein>
<evidence type="ECO:0000256" key="7">
    <source>
        <dbReference type="SAM" id="MobiDB-lite"/>
    </source>
</evidence>
<proteinExistence type="inferred from homology"/>
<keyword evidence="3" id="KW-1003">Cell membrane</keyword>
<feature type="compositionally biased region" description="Basic residues" evidence="7">
    <location>
        <begin position="1"/>
        <end position="13"/>
    </location>
</feature>
<dbReference type="InterPro" id="IPR050051">
    <property type="entry name" value="EccE_dom"/>
</dbReference>
<evidence type="ECO:0000256" key="3">
    <source>
        <dbReference type="ARBA" id="ARBA00022475"/>
    </source>
</evidence>